<dbReference type="Proteomes" id="UP000510822">
    <property type="component" value="Chromosome"/>
</dbReference>
<dbReference type="PIRSF" id="PIRSF038471">
    <property type="entry name" value="MreC"/>
    <property type="match status" value="1"/>
</dbReference>
<feature type="domain" description="Rod shape-determining protein MreC beta-barrel core" evidence="7">
    <location>
        <begin position="138"/>
        <end position="283"/>
    </location>
</feature>
<comment type="similarity">
    <text evidence="1 5">Belongs to the MreC family.</text>
</comment>
<dbReference type="PANTHER" id="PTHR34138">
    <property type="entry name" value="CELL SHAPE-DETERMINING PROTEIN MREC"/>
    <property type="match status" value="1"/>
</dbReference>
<feature type="coiled-coil region" evidence="6">
    <location>
        <begin position="94"/>
        <end position="128"/>
    </location>
</feature>
<dbReference type="PANTHER" id="PTHR34138:SF1">
    <property type="entry name" value="CELL SHAPE-DETERMINING PROTEIN MREC"/>
    <property type="match status" value="1"/>
</dbReference>
<evidence type="ECO:0000256" key="6">
    <source>
        <dbReference type="SAM" id="Coils"/>
    </source>
</evidence>
<accession>A0A7D5ZE25</accession>
<evidence type="ECO:0000256" key="3">
    <source>
        <dbReference type="ARBA" id="ARBA00022960"/>
    </source>
</evidence>
<sequence length="304" mass="33271">MAFWHIPHAIMQATQPTFFKQGPKPLTRVLIFSTLSVALIVGDAYNHLLGRVREQISIALYPLQWLATAPTNAVIEASSFLQRQSELISENRQLNDARLIAQGQEMRLKALEKENAHLRALRVASENNPRQSQLTQILYNGRDPFGAKLIVDLGQRSGVTEGQIALDASGVVGQVIRVQPMTSEVRLISDRDHMVPVVVGRNQLRTVVYGAGRQNPLEVRNMAPNVDIQVGDVLLTSGIDGVYPAGLPVAKVTKVERSAGTAFARIQCQTLAAIDQHRFLLLLNAPAPLPPYPEATPAPKAKGH</sequence>
<evidence type="ECO:0000313" key="8">
    <source>
        <dbReference type="EMBL" id="QLI81846.1"/>
    </source>
</evidence>
<dbReference type="Gene3D" id="2.40.10.340">
    <property type="entry name" value="Rod shape-determining protein MreC, domain 1"/>
    <property type="match status" value="1"/>
</dbReference>
<protein>
    <recommendedName>
        <fullName evidence="2 5">Cell shape-determining protein MreC</fullName>
    </recommendedName>
    <alternativeName>
        <fullName evidence="4 5">Cell shape protein MreC</fullName>
    </alternativeName>
</protein>
<organism evidence="8 9">
    <name type="scientific">Chitinibacter fontanus</name>
    <dbReference type="NCBI Taxonomy" id="1737446"/>
    <lineage>
        <taxon>Bacteria</taxon>
        <taxon>Pseudomonadati</taxon>
        <taxon>Pseudomonadota</taxon>
        <taxon>Betaproteobacteria</taxon>
        <taxon>Neisseriales</taxon>
        <taxon>Chitinibacteraceae</taxon>
        <taxon>Chitinibacter</taxon>
    </lineage>
</organism>
<keyword evidence="6" id="KW-0175">Coiled coil</keyword>
<dbReference type="GO" id="GO:0005886">
    <property type="term" value="C:plasma membrane"/>
    <property type="evidence" value="ECO:0007669"/>
    <property type="project" value="TreeGrafter"/>
</dbReference>
<evidence type="ECO:0000256" key="4">
    <source>
        <dbReference type="ARBA" id="ARBA00032089"/>
    </source>
</evidence>
<dbReference type="AlphaFoldDB" id="A0A7D5ZE25"/>
<comment type="function">
    <text evidence="5">Involved in formation and maintenance of cell shape.</text>
</comment>
<dbReference type="KEGG" id="cfon:HZU75_10025"/>
<evidence type="ECO:0000259" key="7">
    <source>
        <dbReference type="Pfam" id="PF04085"/>
    </source>
</evidence>
<evidence type="ECO:0000313" key="9">
    <source>
        <dbReference type="Proteomes" id="UP000510822"/>
    </source>
</evidence>
<evidence type="ECO:0000256" key="5">
    <source>
        <dbReference type="PIRNR" id="PIRNR038471"/>
    </source>
</evidence>
<dbReference type="RefSeq" id="WP_180305953.1">
    <property type="nucleotide sequence ID" value="NZ_CP058952.1"/>
</dbReference>
<dbReference type="InterPro" id="IPR055342">
    <property type="entry name" value="MreC_beta-barrel_core"/>
</dbReference>
<dbReference type="NCBIfam" id="TIGR00219">
    <property type="entry name" value="mreC"/>
    <property type="match status" value="1"/>
</dbReference>
<evidence type="ECO:0000256" key="1">
    <source>
        <dbReference type="ARBA" id="ARBA00009369"/>
    </source>
</evidence>
<name>A0A7D5ZE25_9NEIS</name>
<dbReference type="InterPro" id="IPR007221">
    <property type="entry name" value="MreC"/>
</dbReference>
<dbReference type="Pfam" id="PF04085">
    <property type="entry name" value="MreC"/>
    <property type="match status" value="1"/>
</dbReference>
<dbReference type="GO" id="GO:0008360">
    <property type="term" value="P:regulation of cell shape"/>
    <property type="evidence" value="ECO:0007669"/>
    <property type="project" value="UniProtKB-KW"/>
</dbReference>
<dbReference type="EMBL" id="CP058952">
    <property type="protein sequence ID" value="QLI81846.1"/>
    <property type="molecule type" value="Genomic_DNA"/>
</dbReference>
<dbReference type="InterPro" id="IPR042175">
    <property type="entry name" value="Cell/Rod_MreC_2"/>
</dbReference>
<keyword evidence="9" id="KW-1185">Reference proteome</keyword>
<proteinExistence type="inferred from homology"/>
<dbReference type="Gene3D" id="2.40.10.350">
    <property type="entry name" value="Rod shape-determining protein MreC, domain 2"/>
    <property type="match status" value="1"/>
</dbReference>
<keyword evidence="3 5" id="KW-0133">Cell shape</keyword>
<gene>
    <name evidence="8" type="primary">mreC</name>
    <name evidence="8" type="ORF">HZU75_10025</name>
</gene>
<evidence type="ECO:0000256" key="2">
    <source>
        <dbReference type="ARBA" id="ARBA00013855"/>
    </source>
</evidence>
<reference evidence="8 9" key="1">
    <citation type="journal article" date="2016" name="Int. J. Syst. Evol. Microbiol.">
        <title>Chitinibacter fontanus sp. nov., isolated from a spring.</title>
        <authorList>
            <person name="Sheu S.Y."/>
            <person name="Li Y.S."/>
            <person name="Young C.C."/>
            <person name="Chen W.M."/>
        </authorList>
    </citation>
    <scope>NUCLEOTIDE SEQUENCE [LARGE SCALE GENOMIC DNA]</scope>
    <source>
        <strain evidence="8 9">STM-7</strain>
    </source>
</reference>
<dbReference type="InterPro" id="IPR042177">
    <property type="entry name" value="Cell/Rod_1"/>
</dbReference>